<evidence type="ECO:0000256" key="2">
    <source>
        <dbReference type="ARBA" id="ARBA00022448"/>
    </source>
</evidence>
<reference evidence="5 6" key="1">
    <citation type="journal article" date="2018" name="Mol. Biol. Evol.">
        <title>Broad Genomic Sampling Reveals a Smut Pathogenic Ancestry of the Fungal Clade Ustilaginomycotina.</title>
        <authorList>
            <person name="Kijpornyongpan T."/>
            <person name="Mondo S.J."/>
            <person name="Barry K."/>
            <person name="Sandor L."/>
            <person name="Lee J."/>
            <person name="Lipzen A."/>
            <person name="Pangilinan J."/>
            <person name="LaButti K."/>
            <person name="Hainaut M."/>
            <person name="Henrissat B."/>
            <person name="Grigoriev I.V."/>
            <person name="Spatafora J.W."/>
            <person name="Aime M.C."/>
        </authorList>
    </citation>
    <scope>NUCLEOTIDE SEQUENCE [LARGE SCALE GENOMIC DNA]</scope>
    <source>
        <strain evidence="5 6">MCA 5214</strain>
    </source>
</reference>
<gene>
    <name evidence="5" type="ORF">BDZ90DRAFT_222080</name>
</gene>
<proteinExistence type="inferred from homology"/>
<dbReference type="GO" id="GO:0042803">
    <property type="term" value="F:protein homodimerization activity"/>
    <property type="evidence" value="ECO:0007669"/>
    <property type="project" value="TreeGrafter"/>
</dbReference>
<dbReference type="Gene3D" id="1.10.10.570">
    <property type="entry name" value="Winged helix' DNA-binding domain. Chain C. Domain 1"/>
    <property type="match status" value="1"/>
</dbReference>
<evidence type="ECO:0000313" key="6">
    <source>
        <dbReference type="Proteomes" id="UP000245884"/>
    </source>
</evidence>
<dbReference type="EMBL" id="KZ819672">
    <property type="protein sequence ID" value="PWN26179.1"/>
    <property type="molecule type" value="Genomic_DNA"/>
</dbReference>
<dbReference type="STRING" id="1569628.A0A316ULQ9"/>
<dbReference type="AlphaFoldDB" id="A0A316ULQ9"/>
<dbReference type="PANTHER" id="PTHR13149:SF0">
    <property type="entry name" value="VACUOLAR PROTEIN-SORTING-ASSOCIATED PROTEIN 25"/>
    <property type="match status" value="1"/>
</dbReference>
<dbReference type="InterPro" id="IPR014041">
    <property type="entry name" value="ESCRT-II_cplx_Vps25-sub_N"/>
</dbReference>
<keyword evidence="3" id="KW-0653">Protein transport</keyword>
<dbReference type="SUPFAM" id="SSF46785">
    <property type="entry name" value="Winged helix' DNA-binding domain"/>
    <property type="match status" value="2"/>
</dbReference>
<evidence type="ECO:0000313" key="5">
    <source>
        <dbReference type="EMBL" id="PWN26179.1"/>
    </source>
</evidence>
<dbReference type="Pfam" id="PF05871">
    <property type="entry name" value="ESCRT-II"/>
    <property type="match status" value="1"/>
</dbReference>
<dbReference type="GO" id="GO:0000814">
    <property type="term" value="C:ESCRT II complex"/>
    <property type="evidence" value="ECO:0007669"/>
    <property type="project" value="InterPro"/>
</dbReference>
<accession>A0A316ULQ9</accession>
<dbReference type="GO" id="GO:0043328">
    <property type="term" value="P:protein transport to vacuole involved in ubiquitin-dependent protein catabolic process via the multivesicular body sorting pathway"/>
    <property type="evidence" value="ECO:0007669"/>
    <property type="project" value="TreeGrafter"/>
</dbReference>
<dbReference type="GO" id="GO:0016236">
    <property type="term" value="P:macroautophagy"/>
    <property type="evidence" value="ECO:0007669"/>
    <property type="project" value="UniProtKB-ARBA"/>
</dbReference>
<evidence type="ECO:0000256" key="4">
    <source>
        <dbReference type="ARBA" id="ARBA00030094"/>
    </source>
</evidence>
<dbReference type="PANTHER" id="PTHR13149">
    <property type="entry name" value="VACUOLAR PROTEIN SORTING-ASSOCIATED PROTEIN VPS25"/>
    <property type="match status" value="1"/>
</dbReference>
<dbReference type="InterPro" id="IPR036388">
    <property type="entry name" value="WH-like_DNA-bd_sf"/>
</dbReference>
<dbReference type="InterPro" id="IPR008570">
    <property type="entry name" value="ESCRT-II_cplx_Vps25-sub"/>
</dbReference>
<dbReference type="OrthoDB" id="245150at2759"/>
<evidence type="ECO:0000256" key="3">
    <source>
        <dbReference type="ARBA" id="ARBA00022927"/>
    </source>
</evidence>
<organism evidence="5 6">
    <name type="scientific">Jaminaea rosea</name>
    <dbReference type="NCBI Taxonomy" id="1569628"/>
    <lineage>
        <taxon>Eukaryota</taxon>
        <taxon>Fungi</taxon>
        <taxon>Dikarya</taxon>
        <taxon>Basidiomycota</taxon>
        <taxon>Ustilaginomycotina</taxon>
        <taxon>Exobasidiomycetes</taxon>
        <taxon>Microstromatales</taxon>
        <taxon>Microstromatales incertae sedis</taxon>
        <taxon>Jaminaea</taxon>
    </lineage>
</organism>
<protein>
    <recommendedName>
        <fullName evidence="4">ESCRT-II complex subunit VPS25</fullName>
    </recommendedName>
</protein>
<comment type="similarity">
    <text evidence="1">Belongs to the VPS25 family.</text>
</comment>
<dbReference type="FunFam" id="1.10.10.10:FF:000141">
    <property type="entry name" value="vacuolar protein-sorting-associated protein 25"/>
    <property type="match status" value="1"/>
</dbReference>
<sequence length="214" mass="23351">MSTASPQPPFSVLGGSSASGGTAAAGFPPTLFSFPPFFTLQPNPATLKTQLTAWSSLVQSYCKSTRTFYLDADDAASHGRLWSNPAIGRSLDAQGRARVLLFLVEQGRAVWEGQGQGQEKGKTQQQAAKRALILWRRPDEWGRLIRDWIVATGQDKSIMTFFELTEGDLVEDQEFANLPPQLLRLALETLVAKGQAQIFSGSERGEGMEGVKFS</sequence>
<dbReference type="InterPro" id="IPR036390">
    <property type="entry name" value="WH_DNA-bd_sf"/>
</dbReference>
<keyword evidence="2" id="KW-0813">Transport</keyword>
<dbReference type="RefSeq" id="XP_025360791.1">
    <property type="nucleotide sequence ID" value="XM_025504513.1"/>
</dbReference>
<name>A0A316ULQ9_9BASI</name>
<keyword evidence="6" id="KW-1185">Reference proteome</keyword>
<dbReference type="GeneID" id="37026336"/>
<evidence type="ECO:0000256" key="1">
    <source>
        <dbReference type="ARBA" id="ARBA00009674"/>
    </source>
</evidence>
<dbReference type="Gene3D" id="1.10.10.10">
    <property type="entry name" value="Winged helix-like DNA-binding domain superfamily/Winged helix DNA-binding domain"/>
    <property type="match status" value="1"/>
</dbReference>
<dbReference type="Proteomes" id="UP000245884">
    <property type="component" value="Unassembled WGS sequence"/>
</dbReference>
<dbReference type="GO" id="GO:0005198">
    <property type="term" value="F:structural molecule activity"/>
    <property type="evidence" value="ECO:0007669"/>
    <property type="project" value="TreeGrafter"/>
</dbReference>